<evidence type="ECO:0000256" key="1">
    <source>
        <dbReference type="ARBA" id="ARBA00000085"/>
    </source>
</evidence>
<dbReference type="EMBL" id="PKLF01000002">
    <property type="protein sequence ID" value="MBE8611359.1"/>
    <property type="molecule type" value="Genomic_DNA"/>
</dbReference>
<keyword evidence="6 12" id="KW-0418">Kinase</keyword>
<keyword evidence="8" id="KW-0902">Two-component regulatory system</keyword>
<keyword evidence="7" id="KW-0067">ATP-binding</keyword>
<name>A0A8I0PZ98_MORMO</name>
<keyword evidence="9" id="KW-1133">Transmembrane helix</keyword>
<dbReference type="GO" id="GO:0000155">
    <property type="term" value="F:phosphorelay sensor kinase activity"/>
    <property type="evidence" value="ECO:0007669"/>
    <property type="project" value="InterPro"/>
</dbReference>
<evidence type="ECO:0000259" key="11">
    <source>
        <dbReference type="PROSITE" id="PS50109"/>
    </source>
</evidence>
<dbReference type="SMART" id="SM00387">
    <property type="entry name" value="HATPase_c"/>
    <property type="match status" value="1"/>
</dbReference>
<dbReference type="InterPro" id="IPR036097">
    <property type="entry name" value="HisK_dim/P_sf"/>
</dbReference>
<dbReference type="InterPro" id="IPR004358">
    <property type="entry name" value="Sig_transdc_His_kin-like_C"/>
</dbReference>
<keyword evidence="5" id="KW-0547">Nucleotide-binding</keyword>
<gene>
    <name evidence="12" type="ORF">CYG68_02870</name>
</gene>
<keyword evidence="4" id="KW-0808">Transferase</keyword>
<dbReference type="Pfam" id="PF12974">
    <property type="entry name" value="Phosphonate-bd"/>
    <property type="match status" value="1"/>
</dbReference>
<dbReference type="RefSeq" id="WP_193829418.1">
    <property type="nucleotide sequence ID" value="NZ_PKLF01000002.1"/>
</dbReference>
<dbReference type="Gene3D" id="3.40.190.10">
    <property type="entry name" value="Periplasmic binding protein-like II"/>
    <property type="match status" value="2"/>
</dbReference>
<dbReference type="SMART" id="SM00388">
    <property type="entry name" value="HisKA"/>
    <property type="match status" value="1"/>
</dbReference>
<evidence type="ECO:0000313" key="12">
    <source>
        <dbReference type="EMBL" id="MBE8611359.1"/>
    </source>
</evidence>
<evidence type="ECO:0000256" key="8">
    <source>
        <dbReference type="ARBA" id="ARBA00023012"/>
    </source>
</evidence>
<keyword evidence="9" id="KW-0472">Membrane</keyword>
<dbReference type="AlphaFoldDB" id="A0A8I0PZ98"/>
<evidence type="ECO:0000256" key="6">
    <source>
        <dbReference type="ARBA" id="ARBA00022777"/>
    </source>
</evidence>
<sequence length="584" mass="64994">MQIAARTGLLTALLFFTSFSFAAQWTIGVLALRGDAPTRHYWEPLTEQLNRALPGEHFTLLPLTLDQMREALHNNEIQFVLTNPAQFIQLDSNFPLRWLVSLRSAYEPDNATRNVIGSVLLVRKESPYQTPADLTGKKVGAVAPDAFGGYLLGYKALRDAGIDPPRDYHLQFSGFPADALLYLLRDKAISGAIVPACLIESMDKEGLIHQDDFRPLLGRDSTIPCWTSSELYPNWSFAAGSGVPDELADEVTRVLLNSHGEKTMRWGAPSSTRQVENLLREVNQHPQQRQFWQEIISWSRKNSWLLGSVALVFLLLGINHVWIAFRVRRRTRQLEAAHSQLQRQQQDLEKAQQLSVLGEMASGFAHELNQPLSAIRHYAQGSQIRLEREDPAHPLLPVMSQIDSQAERGASIIRNLRLWAGNSPSSPEGAPVPQNVAAVPELVWKLLRVTERYPSAVLYNTVAHDAVLHLPPALLDQVLSNLFSNSLQAGADCIRVMHHHTPGRQILVVQDNGGGMDETQLTQPFAPFRSTRSEGLGLGLVICQRLMRSQGGDIHMENCSGPDEQPGLCVTLIFSEPTKESPCP</sequence>
<dbReference type="Gene3D" id="1.10.287.130">
    <property type="match status" value="1"/>
</dbReference>
<dbReference type="InterPro" id="IPR003661">
    <property type="entry name" value="HisK_dim/P_dom"/>
</dbReference>
<organism evidence="12 13">
    <name type="scientific">Morganella morganii</name>
    <name type="common">Proteus morganii</name>
    <dbReference type="NCBI Taxonomy" id="582"/>
    <lineage>
        <taxon>Bacteria</taxon>
        <taxon>Pseudomonadati</taxon>
        <taxon>Pseudomonadota</taxon>
        <taxon>Gammaproteobacteria</taxon>
        <taxon>Enterobacterales</taxon>
        <taxon>Morganellaceae</taxon>
        <taxon>Morganella</taxon>
    </lineage>
</organism>
<dbReference type="InterPro" id="IPR036890">
    <property type="entry name" value="HATPase_C_sf"/>
</dbReference>
<dbReference type="CDD" id="cd00082">
    <property type="entry name" value="HisKA"/>
    <property type="match status" value="1"/>
</dbReference>
<feature type="domain" description="Histidine kinase" evidence="11">
    <location>
        <begin position="363"/>
        <end position="578"/>
    </location>
</feature>
<protein>
    <recommendedName>
        <fullName evidence="2">histidine kinase</fullName>
        <ecNumber evidence="2">2.7.13.3</ecNumber>
    </recommendedName>
</protein>
<evidence type="ECO:0000256" key="10">
    <source>
        <dbReference type="SAM" id="SignalP"/>
    </source>
</evidence>
<evidence type="ECO:0000256" key="5">
    <source>
        <dbReference type="ARBA" id="ARBA00022741"/>
    </source>
</evidence>
<dbReference type="Proteomes" id="UP000650477">
    <property type="component" value="Unassembled WGS sequence"/>
</dbReference>
<keyword evidence="9" id="KW-0812">Transmembrane</keyword>
<evidence type="ECO:0000256" key="4">
    <source>
        <dbReference type="ARBA" id="ARBA00022679"/>
    </source>
</evidence>
<dbReference type="Gene3D" id="3.30.565.10">
    <property type="entry name" value="Histidine kinase-like ATPase, C-terminal domain"/>
    <property type="match status" value="1"/>
</dbReference>
<dbReference type="SUPFAM" id="SSF55874">
    <property type="entry name" value="ATPase domain of HSP90 chaperone/DNA topoisomerase II/histidine kinase"/>
    <property type="match status" value="1"/>
</dbReference>
<dbReference type="NCBIfam" id="NF040750">
    <property type="entry name" value="tetrathio_HK"/>
    <property type="match status" value="1"/>
</dbReference>
<dbReference type="PROSITE" id="PS50109">
    <property type="entry name" value="HIS_KIN"/>
    <property type="match status" value="1"/>
</dbReference>
<evidence type="ECO:0000256" key="9">
    <source>
        <dbReference type="SAM" id="Phobius"/>
    </source>
</evidence>
<evidence type="ECO:0000256" key="7">
    <source>
        <dbReference type="ARBA" id="ARBA00022840"/>
    </source>
</evidence>
<evidence type="ECO:0000256" key="2">
    <source>
        <dbReference type="ARBA" id="ARBA00012438"/>
    </source>
</evidence>
<dbReference type="EC" id="2.7.13.3" evidence="2"/>
<evidence type="ECO:0000256" key="3">
    <source>
        <dbReference type="ARBA" id="ARBA00022553"/>
    </source>
</evidence>
<comment type="catalytic activity">
    <reaction evidence="1">
        <text>ATP + protein L-histidine = ADP + protein N-phospho-L-histidine.</text>
        <dbReference type="EC" id="2.7.13.3"/>
    </reaction>
</comment>
<accession>A0A8I0PZ98</accession>
<dbReference type="SUPFAM" id="SSF47384">
    <property type="entry name" value="Homodimeric domain of signal transducing histidine kinase"/>
    <property type="match status" value="1"/>
</dbReference>
<keyword evidence="3" id="KW-0597">Phosphoprotein</keyword>
<dbReference type="Pfam" id="PF02518">
    <property type="entry name" value="HATPase_c"/>
    <property type="match status" value="1"/>
</dbReference>
<feature type="chain" id="PRO_5034124319" description="histidine kinase" evidence="10">
    <location>
        <begin position="23"/>
        <end position="584"/>
    </location>
</feature>
<keyword evidence="10" id="KW-0732">Signal</keyword>
<evidence type="ECO:0000313" key="13">
    <source>
        <dbReference type="Proteomes" id="UP000650477"/>
    </source>
</evidence>
<proteinExistence type="predicted"/>
<dbReference type="GO" id="GO:0005524">
    <property type="term" value="F:ATP binding"/>
    <property type="evidence" value="ECO:0007669"/>
    <property type="project" value="UniProtKB-KW"/>
</dbReference>
<dbReference type="PRINTS" id="PR00344">
    <property type="entry name" value="BCTRLSENSOR"/>
</dbReference>
<dbReference type="SUPFAM" id="SSF53850">
    <property type="entry name" value="Periplasmic binding protein-like II"/>
    <property type="match status" value="1"/>
</dbReference>
<dbReference type="InterPro" id="IPR053527">
    <property type="entry name" value="Tetrathionate_sensor_kinase"/>
</dbReference>
<dbReference type="PANTHER" id="PTHR43065">
    <property type="entry name" value="SENSOR HISTIDINE KINASE"/>
    <property type="match status" value="1"/>
</dbReference>
<dbReference type="InterPro" id="IPR005467">
    <property type="entry name" value="His_kinase_dom"/>
</dbReference>
<dbReference type="InterPro" id="IPR003594">
    <property type="entry name" value="HATPase_dom"/>
</dbReference>
<dbReference type="PANTHER" id="PTHR43065:SF10">
    <property type="entry name" value="PEROXIDE STRESS-ACTIVATED HISTIDINE KINASE MAK3"/>
    <property type="match status" value="1"/>
</dbReference>
<reference evidence="12" key="1">
    <citation type="submission" date="2017-12" db="EMBL/GenBank/DDBJ databases">
        <title>Genome sequencing and analysis.</title>
        <authorList>
            <person name="Huang Y.-T."/>
        </authorList>
    </citation>
    <scope>NUCLEOTIDE SEQUENCE</scope>
    <source>
        <strain evidence="12">VGH116</strain>
    </source>
</reference>
<feature type="transmembrane region" description="Helical" evidence="9">
    <location>
        <begin position="304"/>
        <end position="325"/>
    </location>
</feature>
<comment type="caution">
    <text evidence="12">The sequence shown here is derived from an EMBL/GenBank/DDBJ whole genome shotgun (WGS) entry which is preliminary data.</text>
</comment>
<feature type="signal peptide" evidence="10">
    <location>
        <begin position="1"/>
        <end position="22"/>
    </location>
</feature>